<reference evidence="1" key="1">
    <citation type="journal article" date="2020" name="mSystems">
        <title>Genome- and Community-Level Interaction Insights into Carbon Utilization and Element Cycling Functions of Hydrothermarchaeota in Hydrothermal Sediment.</title>
        <authorList>
            <person name="Zhou Z."/>
            <person name="Liu Y."/>
            <person name="Xu W."/>
            <person name="Pan J."/>
            <person name="Luo Z.H."/>
            <person name="Li M."/>
        </authorList>
    </citation>
    <scope>NUCLEOTIDE SEQUENCE [LARGE SCALE GENOMIC DNA]</scope>
    <source>
        <strain evidence="2">SpSt-62</strain>
        <strain evidence="1">SpSt-97</strain>
    </source>
</reference>
<evidence type="ECO:0000313" key="1">
    <source>
        <dbReference type="EMBL" id="HGE66129.1"/>
    </source>
</evidence>
<name>A0A7C3UBQ0_9EURY</name>
<dbReference type="SUPFAM" id="SSF46785">
    <property type="entry name" value="Winged helix' DNA-binding domain"/>
    <property type="match status" value="1"/>
</dbReference>
<dbReference type="AlphaFoldDB" id="A0A7C3UBQ0"/>
<gene>
    <name evidence="2" type="ORF">ENT89_01170</name>
    <name evidence="1" type="ORF">ENX77_03245</name>
</gene>
<proteinExistence type="predicted"/>
<dbReference type="InterPro" id="IPR036388">
    <property type="entry name" value="WH-like_DNA-bd_sf"/>
</dbReference>
<dbReference type="EMBL" id="DTPI01000022">
    <property type="protein sequence ID" value="HGE66129.1"/>
    <property type="molecule type" value="Genomic_DNA"/>
</dbReference>
<organism evidence="1">
    <name type="scientific">Geoglobus ahangari</name>
    <dbReference type="NCBI Taxonomy" id="113653"/>
    <lineage>
        <taxon>Archaea</taxon>
        <taxon>Methanobacteriati</taxon>
        <taxon>Methanobacteriota</taxon>
        <taxon>Archaeoglobi</taxon>
        <taxon>Archaeoglobales</taxon>
        <taxon>Archaeoglobaceae</taxon>
        <taxon>Geoglobus</taxon>
    </lineage>
</organism>
<comment type="caution">
    <text evidence="1">The sequence shown here is derived from an EMBL/GenBank/DDBJ whole genome shotgun (WGS) entry which is preliminary data.</text>
</comment>
<sequence>MDLEKLFLHEKAVNILVKIYEYEMSGKDAYPLCISREVHSPYSYISKVLGIFEKAAIIESKFEGRIRRIKLTEDGRELARQFLQIKNLLNRDFLARKKLRILESTLKDLNDNDPTQLLPIKAELENIKTQDNDVIKKVEELKKKVEEMLNGYP</sequence>
<dbReference type="EMBL" id="DTAK01000008">
    <property type="protein sequence ID" value="HGU58823.1"/>
    <property type="molecule type" value="Genomic_DNA"/>
</dbReference>
<dbReference type="Gene3D" id="1.10.10.10">
    <property type="entry name" value="Winged helix-like DNA-binding domain superfamily/Winged helix DNA-binding domain"/>
    <property type="match status" value="1"/>
</dbReference>
<dbReference type="InterPro" id="IPR036390">
    <property type="entry name" value="WH_DNA-bd_sf"/>
</dbReference>
<accession>A0A7C3UBQ0</accession>
<evidence type="ECO:0000313" key="2">
    <source>
        <dbReference type="EMBL" id="HGU58823.1"/>
    </source>
</evidence>
<protein>
    <submittedName>
        <fullName evidence="1">ArsR family transcriptional regulator</fullName>
    </submittedName>
</protein>